<organism evidence="2 3">
    <name type="scientific">Solimonas terrae</name>
    <dbReference type="NCBI Taxonomy" id="1396819"/>
    <lineage>
        <taxon>Bacteria</taxon>
        <taxon>Pseudomonadati</taxon>
        <taxon>Pseudomonadota</taxon>
        <taxon>Gammaproteobacteria</taxon>
        <taxon>Nevskiales</taxon>
        <taxon>Nevskiaceae</taxon>
        <taxon>Solimonas</taxon>
    </lineage>
</organism>
<dbReference type="Proteomes" id="UP000472676">
    <property type="component" value="Unassembled WGS sequence"/>
</dbReference>
<dbReference type="EMBL" id="JAAMOW010000003">
    <property type="protein sequence ID" value="NGY04697.1"/>
    <property type="molecule type" value="Genomic_DNA"/>
</dbReference>
<sequence>MSIAAVANASMNRLRVFLSAFTLILLSACATDGVVHPAPCKDSCTTHSEGYQWAMDAALVDPSPCDNKAYGPDFVRGCKDAVNDFSQLQPASKGL</sequence>
<accession>A0A6M2BRT5</accession>
<keyword evidence="1" id="KW-0732">Signal</keyword>
<gene>
    <name evidence="2" type="ORF">G7Y85_07970</name>
</gene>
<evidence type="ECO:0008006" key="4">
    <source>
        <dbReference type="Google" id="ProtNLM"/>
    </source>
</evidence>
<feature type="chain" id="PRO_5026851939" description="Lipoprotein" evidence="1">
    <location>
        <begin position="31"/>
        <end position="95"/>
    </location>
</feature>
<keyword evidence="3" id="KW-1185">Reference proteome</keyword>
<proteinExistence type="predicted"/>
<evidence type="ECO:0000313" key="2">
    <source>
        <dbReference type="EMBL" id="NGY04697.1"/>
    </source>
</evidence>
<dbReference type="RefSeq" id="WP_166254507.1">
    <property type="nucleotide sequence ID" value="NZ_JAAMOW010000003.1"/>
</dbReference>
<protein>
    <recommendedName>
        <fullName evidence="4">Lipoprotein</fullName>
    </recommendedName>
</protein>
<evidence type="ECO:0000256" key="1">
    <source>
        <dbReference type="SAM" id="SignalP"/>
    </source>
</evidence>
<comment type="caution">
    <text evidence="2">The sequence shown here is derived from an EMBL/GenBank/DDBJ whole genome shotgun (WGS) entry which is preliminary data.</text>
</comment>
<evidence type="ECO:0000313" key="3">
    <source>
        <dbReference type="Proteomes" id="UP000472676"/>
    </source>
</evidence>
<reference evidence="2 3" key="1">
    <citation type="journal article" date="2014" name="Int. J. Syst. Evol. Microbiol.">
        <title>Solimonas terrae sp. nov., isolated from soil.</title>
        <authorList>
            <person name="Kim S.J."/>
            <person name="Moon J.Y."/>
            <person name="Weon H.Y."/>
            <person name="Ahn J.H."/>
            <person name="Chen W.M."/>
            <person name="Kwon S.W."/>
        </authorList>
    </citation>
    <scope>NUCLEOTIDE SEQUENCE [LARGE SCALE GENOMIC DNA]</scope>
    <source>
        <strain evidence="2 3">KIS83-12</strain>
    </source>
</reference>
<dbReference type="AlphaFoldDB" id="A0A6M2BRT5"/>
<name>A0A6M2BRT5_9GAMM</name>
<feature type="signal peptide" evidence="1">
    <location>
        <begin position="1"/>
        <end position="30"/>
    </location>
</feature>